<evidence type="ECO:0000259" key="11">
    <source>
        <dbReference type="PROSITE" id="PS50157"/>
    </source>
</evidence>
<sequence>MPFVAYLSLTSDYAAILRKNSRGMVTKHKNRINLNVLILEEVSDTEEFAQEIKRMKLDNTGKNNEKNDQVEVSFMKDVETVPERNLIINDYLKQVQLCASTFKTAPELVEHFNAKHNKQPKPGEVPSTSDRIPRKADEQRKGGVHQTSTKSRQYLCEVCGKSYTQSSHLWQHLRFHQGVKPFECSYEGCNRRFTIRPDLNDHIRKCHTGERPFLCTTCDKRFLTGSVYYQHRLIHRNERRYGCEECGRRFYRADALKNHMSFNLAFLKLIHTGTKPYTCAECGRMFRQRGDRDKHLKARHPHAGAANSPKKERIKSFGRGRTKDNTSLYEAKPDFSL</sequence>
<evidence type="ECO:0000313" key="13">
    <source>
        <dbReference type="Proteomes" id="UP000183832"/>
    </source>
</evidence>
<reference evidence="12 13" key="1">
    <citation type="submission" date="2015-04" db="EMBL/GenBank/DDBJ databases">
        <authorList>
            <person name="Syromyatnikov M.Y."/>
            <person name="Popov V.N."/>
        </authorList>
    </citation>
    <scope>NUCLEOTIDE SEQUENCE [LARGE SCALE GENOMIC DNA]</scope>
</reference>
<feature type="compositionally biased region" description="Basic and acidic residues" evidence="10">
    <location>
        <begin position="131"/>
        <end position="141"/>
    </location>
</feature>
<feature type="region of interest" description="Disordered" evidence="10">
    <location>
        <begin position="112"/>
        <end position="146"/>
    </location>
</feature>
<dbReference type="GO" id="GO:0000978">
    <property type="term" value="F:RNA polymerase II cis-regulatory region sequence-specific DNA binding"/>
    <property type="evidence" value="ECO:0007669"/>
    <property type="project" value="TreeGrafter"/>
</dbReference>
<dbReference type="OrthoDB" id="3437960at2759"/>
<comment type="subcellular location">
    <subcellularLocation>
        <location evidence="1">Nucleus</location>
    </subcellularLocation>
</comment>
<feature type="domain" description="C2H2-type" evidence="11">
    <location>
        <begin position="182"/>
        <end position="212"/>
    </location>
</feature>
<evidence type="ECO:0000256" key="10">
    <source>
        <dbReference type="SAM" id="MobiDB-lite"/>
    </source>
</evidence>
<dbReference type="SMART" id="SM00355">
    <property type="entry name" value="ZnF_C2H2"/>
    <property type="match status" value="6"/>
</dbReference>
<dbReference type="GO" id="GO:0005634">
    <property type="term" value="C:nucleus"/>
    <property type="evidence" value="ECO:0007669"/>
    <property type="project" value="UniProtKB-SubCell"/>
</dbReference>
<dbReference type="FunFam" id="3.30.160.60:FF:001498">
    <property type="entry name" value="Zinc finger protein 404"/>
    <property type="match status" value="1"/>
</dbReference>
<keyword evidence="4 9" id="KW-0863">Zinc-finger</keyword>
<keyword evidence="3" id="KW-0677">Repeat</keyword>
<keyword evidence="2" id="KW-0479">Metal-binding</keyword>
<dbReference type="FunFam" id="3.30.160.60:FF:000100">
    <property type="entry name" value="Zinc finger 45-like"/>
    <property type="match status" value="1"/>
</dbReference>
<dbReference type="Gene3D" id="3.30.160.60">
    <property type="entry name" value="Classic Zinc Finger"/>
    <property type="match status" value="5"/>
</dbReference>
<dbReference type="InterPro" id="IPR036236">
    <property type="entry name" value="Znf_C2H2_sf"/>
</dbReference>
<dbReference type="SUPFAM" id="SSF57667">
    <property type="entry name" value="beta-beta-alpha zinc fingers"/>
    <property type="match status" value="3"/>
</dbReference>
<evidence type="ECO:0000256" key="8">
    <source>
        <dbReference type="ARBA" id="ARBA00037948"/>
    </source>
</evidence>
<keyword evidence="6" id="KW-0238">DNA-binding</keyword>
<comment type="similarity">
    <text evidence="8">Belongs to the snail C2H2-type zinc-finger protein family.</text>
</comment>
<organism evidence="12 13">
    <name type="scientific">Clunio marinus</name>
    <dbReference type="NCBI Taxonomy" id="568069"/>
    <lineage>
        <taxon>Eukaryota</taxon>
        <taxon>Metazoa</taxon>
        <taxon>Ecdysozoa</taxon>
        <taxon>Arthropoda</taxon>
        <taxon>Hexapoda</taxon>
        <taxon>Insecta</taxon>
        <taxon>Pterygota</taxon>
        <taxon>Neoptera</taxon>
        <taxon>Endopterygota</taxon>
        <taxon>Diptera</taxon>
        <taxon>Nematocera</taxon>
        <taxon>Chironomoidea</taxon>
        <taxon>Chironomidae</taxon>
        <taxon>Clunio</taxon>
    </lineage>
</organism>
<evidence type="ECO:0000256" key="9">
    <source>
        <dbReference type="PROSITE-ProRule" id="PRU00042"/>
    </source>
</evidence>
<keyword evidence="7" id="KW-0539">Nucleus</keyword>
<keyword evidence="5" id="KW-0862">Zinc</keyword>
<feature type="domain" description="C2H2-type" evidence="11">
    <location>
        <begin position="213"/>
        <end position="240"/>
    </location>
</feature>
<dbReference type="InterPro" id="IPR013087">
    <property type="entry name" value="Znf_C2H2_type"/>
</dbReference>
<protein>
    <submittedName>
        <fullName evidence="12">CLUMA_CG018267, isoform A</fullName>
    </submittedName>
</protein>
<dbReference type="PANTHER" id="PTHR24388:SF54">
    <property type="entry name" value="PROTEIN ESCARGOT"/>
    <property type="match status" value="1"/>
</dbReference>
<evidence type="ECO:0000313" key="12">
    <source>
        <dbReference type="EMBL" id="CRL05079.1"/>
    </source>
</evidence>
<dbReference type="FunFam" id="3.30.160.60:FF:001102">
    <property type="entry name" value="Transcription factor IIIA"/>
    <property type="match status" value="1"/>
</dbReference>
<dbReference type="STRING" id="568069.A0A1J1IY43"/>
<dbReference type="PROSITE" id="PS50157">
    <property type="entry name" value="ZINC_FINGER_C2H2_2"/>
    <property type="match status" value="5"/>
</dbReference>
<name>A0A1J1IY43_9DIPT</name>
<dbReference type="PROSITE" id="PS00028">
    <property type="entry name" value="ZINC_FINGER_C2H2_1"/>
    <property type="match status" value="4"/>
</dbReference>
<feature type="domain" description="C2H2-type" evidence="11">
    <location>
        <begin position="154"/>
        <end position="181"/>
    </location>
</feature>
<dbReference type="AlphaFoldDB" id="A0A1J1IY43"/>
<evidence type="ECO:0000256" key="5">
    <source>
        <dbReference type="ARBA" id="ARBA00022833"/>
    </source>
</evidence>
<dbReference type="EMBL" id="CVRI01000064">
    <property type="protein sequence ID" value="CRL05079.1"/>
    <property type="molecule type" value="Genomic_DNA"/>
</dbReference>
<dbReference type="InterPro" id="IPR050527">
    <property type="entry name" value="Snail/Krueppel_Znf"/>
</dbReference>
<evidence type="ECO:0000256" key="3">
    <source>
        <dbReference type="ARBA" id="ARBA00022737"/>
    </source>
</evidence>
<accession>A0A1J1IY43</accession>
<feature type="domain" description="C2H2-type" evidence="11">
    <location>
        <begin position="241"/>
        <end position="276"/>
    </location>
</feature>
<evidence type="ECO:0000256" key="6">
    <source>
        <dbReference type="ARBA" id="ARBA00023125"/>
    </source>
</evidence>
<evidence type="ECO:0000256" key="4">
    <source>
        <dbReference type="ARBA" id="ARBA00022771"/>
    </source>
</evidence>
<dbReference type="Pfam" id="PF00096">
    <property type="entry name" value="zf-C2H2"/>
    <property type="match status" value="3"/>
</dbReference>
<feature type="domain" description="C2H2-type" evidence="11">
    <location>
        <begin position="277"/>
        <end position="307"/>
    </location>
</feature>
<dbReference type="GO" id="GO:0000981">
    <property type="term" value="F:DNA-binding transcription factor activity, RNA polymerase II-specific"/>
    <property type="evidence" value="ECO:0007669"/>
    <property type="project" value="TreeGrafter"/>
</dbReference>
<gene>
    <name evidence="12" type="ORF">CLUMA_CG018267</name>
</gene>
<dbReference type="GO" id="GO:0008270">
    <property type="term" value="F:zinc ion binding"/>
    <property type="evidence" value="ECO:0007669"/>
    <property type="project" value="UniProtKB-KW"/>
</dbReference>
<feature type="region of interest" description="Disordered" evidence="10">
    <location>
        <begin position="291"/>
        <end position="337"/>
    </location>
</feature>
<evidence type="ECO:0000256" key="1">
    <source>
        <dbReference type="ARBA" id="ARBA00004123"/>
    </source>
</evidence>
<dbReference type="PANTHER" id="PTHR24388">
    <property type="entry name" value="ZINC FINGER PROTEIN"/>
    <property type="match status" value="1"/>
</dbReference>
<dbReference type="Proteomes" id="UP000183832">
    <property type="component" value="Unassembled WGS sequence"/>
</dbReference>
<dbReference type="FunFam" id="3.30.160.60:FF:000446">
    <property type="entry name" value="Zinc finger protein"/>
    <property type="match status" value="2"/>
</dbReference>
<evidence type="ECO:0000256" key="7">
    <source>
        <dbReference type="ARBA" id="ARBA00023242"/>
    </source>
</evidence>
<proteinExistence type="inferred from homology"/>
<evidence type="ECO:0000256" key="2">
    <source>
        <dbReference type="ARBA" id="ARBA00022723"/>
    </source>
</evidence>
<keyword evidence="13" id="KW-1185">Reference proteome</keyword>